<dbReference type="Proteomes" id="UP001437256">
    <property type="component" value="Unassembled WGS sequence"/>
</dbReference>
<protein>
    <recommendedName>
        <fullName evidence="3">F-box domain-containing protein</fullName>
    </recommendedName>
</protein>
<dbReference type="EMBL" id="JBBXMP010000207">
    <property type="protein sequence ID" value="KAL0059784.1"/>
    <property type="molecule type" value="Genomic_DNA"/>
</dbReference>
<dbReference type="InterPro" id="IPR032675">
    <property type="entry name" value="LRR_dom_sf"/>
</dbReference>
<gene>
    <name evidence="1" type="ORF">AAF712_013471</name>
</gene>
<keyword evidence="2" id="KW-1185">Reference proteome</keyword>
<organism evidence="1 2">
    <name type="scientific">Marasmius tenuissimus</name>
    <dbReference type="NCBI Taxonomy" id="585030"/>
    <lineage>
        <taxon>Eukaryota</taxon>
        <taxon>Fungi</taxon>
        <taxon>Dikarya</taxon>
        <taxon>Basidiomycota</taxon>
        <taxon>Agaricomycotina</taxon>
        <taxon>Agaricomycetes</taxon>
        <taxon>Agaricomycetidae</taxon>
        <taxon>Agaricales</taxon>
        <taxon>Marasmiineae</taxon>
        <taxon>Marasmiaceae</taxon>
        <taxon>Marasmius</taxon>
    </lineage>
</organism>
<reference evidence="1 2" key="1">
    <citation type="submission" date="2024-05" db="EMBL/GenBank/DDBJ databases">
        <title>A draft genome resource for the thread blight pathogen Marasmius tenuissimus strain MS-2.</title>
        <authorList>
            <person name="Yulfo-Soto G.E."/>
            <person name="Baruah I.K."/>
            <person name="Amoako-Attah I."/>
            <person name="Bukari Y."/>
            <person name="Meinhardt L.W."/>
            <person name="Bailey B.A."/>
            <person name="Cohen S.P."/>
        </authorList>
    </citation>
    <scope>NUCLEOTIDE SEQUENCE [LARGE SCALE GENOMIC DNA]</scope>
    <source>
        <strain evidence="1 2">MS-2</strain>
    </source>
</reference>
<name>A0ABR2ZFL9_9AGAR</name>
<comment type="caution">
    <text evidence="1">The sequence shown here is derived from an EMBL/GenBank/DDBJ whole genome shotgun (WGS) entry which is preliminary data.</text>
</comment>
<evidence type="ECO:0008006" key="3">
    <source>
        <dbReference type="Google" id="ProtNLM"/>
    </source>
</evidence>
<accession>A0ABR2ZFL9</accession>
<dbReference type="SUPFAM" id="SSF52047">
    <property type="entry name" value="RNI-like"/>
    <property type="match status" value="1"/>
</dbReference>
<evidence type="ECO:0000313" key="2">
    <source>
        <dbReference type="Proteomes" id="UP001437256"/>
    </source>
</evidence>
<dbReference type="Gene3D" id="3.80.10.10">
    <property type="entry name" value="Ribonuclease Inhibitor"/>
    <property type="match status" value="1"/>
</dbReference>
<proteinExistence type="predicted"/>
<sequence length="617" mass="69320">MAAPITLTRCWSSIPIDNTAQSSSSRGIAQKAVLEAGHGPSRTELESTTYMEKKFKPDEEKWSTLESTEKPLKQLLDRAEEFRRMLRDPNPTAGLHVAQKLRDFEDGIAQLDVELNKRRAATALLERNRDWLRQSADGFSCLMAPVRRIPPEALQHIFIFCCAKGSIFRARKRPRIPTPLVLSAVCSSWRDMVVSISSLWADITYVLDDEGPEVEDEHQHFHRITKLYLQRADKSLLNLSFKQRNPESRSIRLDSVLKALCLRPLQWASLHFSHIPNSFFRLPVLQGVQGNLPFLRSLKITEHSSSSDGPMCPDFLKTVPGLRALEVGLCHDYSVNALVVLFPWCQLTHVTLTLQDGATPPSKIVSWCPSLRGLKLCVQSLTSDKTWPIESYARTLTIDVCSGSAVFHHFFRTVTLSRLTSLDILGYGDTLTLEEEACFFGFIVRSSCPVTSLSISHPSSLFQDKESMVRLLRLLPHVQTLSIREAKDQTTNSLCTQHLFTNLTVQVSFPAPAPLLPRLTNLHISAYGEEFAYEEFAAAVISRWNPDEDISTKMGVDCLRFVEVMFHDGPAPEAASDSLTRLRAFKNLGLGLAISEGRTRKKTKKQKIVETVEPPPV</sequence>
<evidence type="ECO:0000313" key="1">
    <source>
        <dbReference type="EMBL" id="KAL0059784.1"/>
    </source>
</evidence>